<evidence type="ECO:0000313" key="3">
    <source>
        <dbReference type="EMBL" id="MBM7126203.1"/>
    </source>
</evidence>
<dbReference type="InterPro" id="IPR018682">
    <property type="entry name" value="DUF2167_membr"/>
</dbReference>
<dbReference type="RefSeq" id="WP_204682689.1">
    <property type="nucleotide sequence ID" value="NZ_BSNR01000002.1"/>
</dbReference>
<feature type="chain" id="PRO_5045991795" evidence="2">
    <location>
        <begin position="23"/>
        <end position="292"/>
    </location>
</feature>
<evidence type="ECO:0000313" key="4">
    <source>
        <dbReference type="Proteomes" id="UP001430149"/>
    </source>
</evidence>
<keyword evidence="1" id="KW-0812">Transmembrane</keyword>
<dbReference type="Pfam" id="PF09935">
    <property type="entry name" value="DUF2167"/>
    <property type="match status" value="1"/>
</dbReference>
<protein>
    <submittedName>
        <fullName evidence="3">DUF2167 domain-containing protein</fullName>
    </submittedName>
</protein>
<comment type="caution">
    <text evidence="3">The sequence shown here is derived from an EMBL/GenBank/DDBJ whole genome shotgun (WGS) entry which is preliminary data.</text>
</comment>
<keyword evidence="1" id="KW-0472">Membrane</keyword>
<organism evidence="3 4">
    <name type="scientific">Dyella flava</name>
    <dbReference type="NCBI Taxonomy" id="1920170"/>
    <lineage>
        <taxon>Bacteria</taxon>
        <taxon>Pseudomonadati</taxon>
        <taxon>Pseudomonadota</taxon>
        <taxon>Gammaproteobacteria</taxon>
        <taxon>Lysobacterales</taxon>
        <taxon>Rhodanobacteraceae</taxon>
        <taxon>Dyella</taxon>
    </lineage>
</organism>
<accession>A0ABS2K7B0</accession>
<dbReference type="EMBL" id="JADIKE010000036">
    <property type="protein sequence ID" value="MBM7126203.1"/>
    <property type="molecule type" value="Genomic_DNA"/>
</dbReference>
<feature type="signal peptide" evidence="2">
    <location>
        <begin position="1"/>
        <end position="22"/>
    </location>
</feature>
<evidence type="ECO:0000256" key="2">
    <source>
        <dbReference type="SAM" id="SignalP"/>
    </source>
</evidence>
<reference evidence="3" key="1">
    <citation type="submission" date="2020-10" db="EMBL/GenBank/DDBJ databases">
        <title>Phylogeny of dyella-like bacteria.</title>
        <authorList>
            <person name="Fu J."/>
        </authorList>
    </citation>
    <scope>NUCLEOTIDE SEQUENCE</scope>
    <source>
        <strain evidence="3">DHOC52</strain>
    </source>
</reference>
<keyword evidence="1" id="KW-1133">Transmembrane helix</keyword>
<name>A0ABS2K7B0_9GAMM</name>
<dbReference type="PROSITE" id="PS51257">
    <property type="entry name" value="PROKAR_LIPOPROTEIN"/>
    <property type="match status" value="1"/>
</dbReference>
<proteinExistence type="predicted"/>
<dbReference type="Proteomes" id="UP001430149">
    <property type="component" value="Unassembled WGS sequence"/>
</dbReference>
<keyword evidence="2" id="KW-0732">Signal</keyword>
<evidence type="ECO:0000256" key="1">
    <source>
        <dbReference type="SAM" id="Phobius"/>
    </source>
</evidence>
<keyword evidence="4" id="KW-1185">Reference proteome</keyword>
<gene>
    <name evidence="3" type="ORF">ISP19_12560</name>
</gene>
<sequence length="292" mass="32067">MKKFLMVLMALLLACSAGTLFAQEQQERPAQQQARNAVAALPWQMGPTTVKLGDRASLNVPDGYAFLGPEGSRSLNEILHNPPARVDVYTLAPKSLAWIAFFSYEDIGYVRDDEKLDPDSILQSYREGTDAGNKERRARGWSELNVLGWSAKPEYDAQIKSLAWSILLQDAQTHADVVNYNTRLLGRHGVMDVVVVTAPSRLVTSIDDFKSTLSGFQYAPGESYAEYRPGDRVAEYGLAALITGGALAVAAKKGLFTVIGGFLVAAWKFVLAGFVALGAWFKNLFKKKQQSR</sequence>
<feature type="transmembrane region" description="Helical" evidence="1">
    <location>
        <begin position="255"/>
        <end position="281"/>
    </location>
</feature>